<keyword evidence="8" id="KW-0472">Membrane</keyword>
<feature type="transmembrane region" description="Helical" evidence="8">
    <location>
        <begin position="498"/>
        <end position="519"/>
    </location>
</feature>
<dbReference type="OrthoDB" id="5979581at2759"/>
<evidence type="ECO:0000256" key="7">
    <source>
        <dbReference type="SAM" id="MobiDB-lite"/>
    </source>
</evidence>
<dbReference type="InterPro" id="IPR051175">
    <property type="entry name" value="CLK_kinases"/>
</dbReference>
<evidence type="ECO:0000256" key="4">
    <source>
        <dbReference type="ARBA" id="ARBA00022777"/>
    </source>
</evidence>
<accession>A0A5C3MR94</accession>
<feature type="binding site" evidence="6">
    <location>
        <position position="128"/>
    </location>
    <ligand>
        <name>ATP</name>
        <dbReference type="ChEBI" id="CHEBI:30616"/>
    </ligand>
</feature>
<keyword evidence="3 6" id="KW-0547">Nucleotide-binding</keyword>
<keyword evidence="8" id="KW-1133">Transmembrane helix</keyword>
<dbReference type="STRING" id="5364.A0A5C3MR94"/>
<dbReference type="GO" id="GO:0005524">
    <property type="term" value="F:ATP binding"/>
    <property type="evidence" value="ECO:0007669"/>
    <property type="project" value="UniProtKB-UniRule"/>
</dbReference>
<dbReference type="Proteomes" id="UP000305948">
    <property type="component" value="Unassembled WGS sequence"/>
</dbReference>
<name>A0A5C3MR94_9AGAM</name>
<dbReference type="GO" id="GO:0004674">
    <property type="term" value="F:protein serine/threonine kinase activity"/>
    <property type="evidence" value="ECO:0007669"/>
    <property type="project" value="UniProtKB-KW"/>
</dbReference>
<evidence type="ECO:0000256" key="3">
    <source>
        <dbReference type="ARBA" id="ARBA00022741"/>
    </source>
</evidence>
<feature type="region of interest" description="Disordered" evidence="7">
    <location>
        <begin position="15"/>
        <end position="53"/>
    </location>
</feature>
<evidence type="ECO:0000256" key="5">
    <source>
        <dbReference type="ARBA" id="ARBA00022840"/>
    </source>
</evidence>
<dbReference type="EMBL" id="ML213524">
    <property type="protein sequence ID" value="TFK47447.1"/>
    <property type="molecule type" value="Genomic_DNA"/>
</dbReference>
<dbReference type="Pfam" id="PF00069">
    <property type="entry name" value="Pkinase"/>
    <property type="match status" value="2"/>
</dbReference>
<keyword evidence="8" id="KW-0812">Transmembrane</keyword>
<keyword evidence="4 10" id="KW-0418">Kinase</keyword>
<dbReference type="InterPro" id="IPR011009">
    <property type="entry name" value="Kinase-like_dom_sf"/>
</dbReference>
<feature type="domain" description="Protein kinase" evidence="9">
    <location>
        <begin position="93"/>
        <end position="464"/>
    </location>
</feature>
<organism evidence="10 11">
    <name type="scientific">Heliocybe sulcata</name>
    <dbReference type="NCBI Taxonomy" id="5364"/>
    <lineage>
        <taxon>Eukaryota</taxon>
        <taxon>Fungi</taxon>
        <taxon>Dikarya</taxon>
        <taxon>Basidiomycota</taxon>
        <taxon>Agaricomycotina</taxon>
        <taxon>Agaricomycetes</taxon>
        <taxon>Gloeophyllales</taxon>
        <taxon>Gloeophyllaceae</taxon>
        <taxon>Heliocybe</taxon>
    </lineage>
</organism>
<keyword evidence="2" id="KW-0808">Transferase</keyword>
<dbReference type="InterPro" id="IPR000719">
    <property type="entry name" value="Prot_kinase_dom"/>
</dbReference>
<feature type="compositionally biased region" description="Low complexity" evidence="7">
    <location>
        <begin position="16"/>
        <end position="39"/>
    </location>
</feature>
<dbReference type="Gene3D" id="3.30.200.20">
    <property type="entry name" value="Phosphorylase Kinase, domain 1"/>
    <property type="match status" value="1"/>
</dbReference>
<protein>
    <submittedName>
        <fullName evidence="10">Kinase-like protein</fullName>
    </submittedName>
</protein>
<dbReference type="InterPro" id="IPR008266">
    <property type="entry name" value="Tyr_kinase_AS"/>
</dbReference>
<evidence type="ECO:0000256" key="2">
    <source>
        <dbReference type="ARBA" id="ARBA00022679"/>
    </source>
</evidence>
<dbReference type="PROSITE" id="PS00107">
    <property type="entry name" value="PROTEIN_KINASE_ATP"/>
    <property type="match status" value="1"/>
</dbReference>
<sequence>MLSGLKSIFRPKSAAIPPRLRPPITIRNGTRRTSATTTTRKPKLERQSPRTANYSQNDTVIIFPEEPIGISAEDGFGHLELTIGDELGDRGEYKLARKLGYGRYSTVWLARPTRGRTKGDSPYFTAMKVLSQHATGRLGSHSDELRVLQRISNPTTSHKGKDFCTTLWDAFVVDGSHQALVLDLMAGDVKALRFMYKNGVMPLAMTKTIIGQMLVALQYLHDECRVVHADLRPENILIANPYPHVKLKQMLALEKPEYSPPMTVFGREVQPIVSKPLLSAPLFPFFQLAEHQWLFRLGDFGEAQFIDDKVTDCTMPDGLRAPEVIMGHPWDEKIDIWALGCLTHEFLTGRSVLDDSDMPSARDDRDLTSLALMIRSTGQRFPDDMLDKCNPEKVAQYFGPDSSLEDLANYSAPASIVSCLQTHNPEMAHHPHELESAAAFISRCLALRPGDRPCAAELLKDPWLMSEPVWGLRYETDPANASKEETLGAMVRWFSSPYLGVVSYMTLLLGTAVFVWELIS</sequence>
<dbReference type="InterPro" id="IPR017441">
    <property type="entry name" value="Protein_kinase_ATP_BS"/>
</dbReference>
<evidence type="ECO:0000256" key="8">
    <source>
        <dbReference type="SAM" id="Phobius"/>
    </source>
</evidence>
<proteinExistence type="predicted"/>
<dbReference type="Gene3D" id="1.10.510.10">
    <property type="entry name" value="Transferase(Phosphotransferase) domain 1"/>
    <property type="match status" value="1"/>
</dbReference>
<evidence type="ECO:0000256" key="6">
    <source>
        <dbReference type="PROSITE-ProRule" id="PRU10141"/>
    </source>
</evidence>
<keyword evidence="1" id="KW-0723">Serine/threonine-protein kinase</keyword>
<evidence type="ECO:0000313" key="10">
    <source>
        <dbReference type="EMBL" id="TFK47447.1"/>
    </source>
</evidence>
<reference evidence="10 11" key="1">
    <citation type="journal article" date="2019" name="Nat. Ecol. Evol.">
        <title>Megaphylogeny resolves global patterns of mushroom evolution.</title>
        <authorList>
            <person name="Varga T."/>
            <person name="Krizsan K."/>
            <person name="Foldi C."/>
            <person name="Dima B."/>
            <person name="Sanchez-Garcia M."/>
            <person name="Sanchez-Ramirez S."/>
            <person name="Szollosi G.J."/>
            <person name="Szarkandi J.G."/>
            <person name="Papp V."/>
            <person name="Albert L."/>
            <person name="Andreopoulos W."/>
            <person name="Angelini C."/>
            <person name="Antonin V."/>
            <person name="Barry K.W."/>
            <person name="Bougher N.L."/>
            <person name="Buchanan P."/>
            <person name="Buyck B."/>
            <person name="Bense V."/>
            <person name="Catcheside P."/>
            <person name="Chovatia M."/>
            <person name="Cooper J."/>
            <person name="Damon W."/>
            <person name="Desjardin D."/>
            <person name="Finy P."/>
            <person name="Geml J."/>
            <person name="Haridas S."/>
            <person name="Hughes K."/>
            <person name="Justo A."/>
            <person name="Karasinski D."/>
            <person name="Kautmanova I."/>
            <person name="Kiss B."/>
            <person name="Kocsube S."/>
            <person name="Kotiranta H."/>
            <person name="LaButti K.M."/>
            <person name="Lechner B.E."/>
            <person name="Liimatainen K."/>
            <person name="Lipzen A."/>
            <person name="Lukacs Z."/>
            <person name="Mihaltcheva S."/>
            <person name="Morgado L.N."/>
            <person name="Niskanen T."/>
            <person name="Noordeloos M.E."/>
            <person name="Ohm R.A."/>
            <person name="Ortiz-Santana B."/>
            <person name="Ovrebo C."/>
            <person name="Racz N."/>
            <person name="Riley R."/>
            <person name="Savchenko A."/>
            <person name="Shiryaev A."/>
            <person name="Soop K."/>
            <person name="Spirin V."/>
            <person name="Szebenyi C."/>
            <person name="Tomsovsky M."/>
            <person name="Tulloss R.E."/>
            <person name="Uehling J."/>
            <person name="Grigoriev I.V."/>
            <person name="Vagvolgyi C."/>
            <person name="Papp T."/>
            <person name="Martin F.M."/>
            <person name="Miettinen O."/>
            <person name="Hibbett D.S."/>
            <person name="Nagy L.G."/>
        </authorList>
    </citation>
    <scope>NUCLEOTIDE SEQUENCE [LARGE SCALE GENOMIC DNA]</scope>
    <source>
        <strain evidence="10 11">OMC1185</strain>
    </source>
</reference>
<evidence type="ECO:0000259" key="9">
    <source>
        <dbReference type="PROSITE" id="PS50011"/>
    </source>
</evidence>
<evidence type="ECO:0000256" key="1">
    <source>
        <dbReference type="ARBA" id="ARBA00022527"/>
    </source>
</evidence>
<dbReference type="PANTHER" id="PTHR45646:SF11">
    <property type="entry name" value="SERINE_THREONINE-PROTEIN KINASE DOA"/>
    <property type="match status" value="1"/>
</dbReference>
<evidence type="ECO:0000313" key="11">
    <source>
        <dbReference type="Proteomes" id="UP000305948"/>
    </source>
</evidence>
<dbReference type="PROSITE" id="PS00109">
    <property type="entry name" value="PROTEIN_KINASE_TYR"/>
    <property type="match status" value="1"/>
</dbReference>
<dbReference type="GO" id="GO:0043484">
    <property type="term" value="P:regulation of RNA splicing"/>
    <property type="evidence" value="ECO:0007669"/>
    <property type="project" value="TreeGrafter"/>
</dbReference>
<dbReference type="PROSITE" id="PS50011">
    <property type="entry name" value="PROTEIN_KINASE_DOM"/>
    <property type="match status" value="1"/>
</dbReference>
<dbReference type="AlphaFoldDB" id="A0A5C3MR94"/>
<gene>
    <name evidence="10" type="ORF">OE88DRAFT_1811245</name>
</gene>
<dbReference type="SUPFAM" id="SSF56112">
    <property type="entry name" value="Protein kinase-like (PK-like)"/>
    <property type="match status" value="1"/>
</dbReference>
<keyword evidence="11" id="KW-1185">Reference proteome</keyword>
<dbReference type="GO" id="GO:0005634">
    <property type="term" value="C:nucleus"/>
    <property type="evidence" value="ECO:0007669"/>
    <property type="project" value="TreeGrafter"/>
</dbReference>
<dbReference type="PANTHER" id="PTHR45646">
    <property type="entry name" value="SERINE/THREONINE-PROTEIN KINASE DOA-RELATED"/>
    <property type="match status" value="1"/>
</dbReference>
<keyword evidence="5 6" id="KW-0067">ATP-binding</keyword>